<evidence type="ECO:0000313" key="7">
    <source>
        <dbReference type="EMBL" id="KAJ8303840.1"/>
    </source>
</evidence>
<protein>
    <recommendedName>
        <fullName evidence="6">Glutamyl/glutaminyl-tRNA synthetase class Ib catalytic domain-containing protein</fullName>
    </recommendedName>
</protein>
<keyword evidence="4 5" id="KW-0030">Aminoacyl-tRNA synthetase</keyword>
<dbReference type="Pfam" id="PF00749">
    <property type="entry name" value="tRNA-synt_1c"/>
    <property type="match status" value="1"/>
</dbReference>
<keyword evidence="8" id="KW-1185">Reference proteome</keyword>
<dbReference type="Gene3D" id="3.40.50.620">
    <property type="entry name" value="HUPs"/>
    <property type="match status" value="2"/>
</dbReference>
<reference evidence="7 8" key="1">
    <citation type="submission" date="2022-12" db="EMBL/GenBank/DDBJ databases">
        <title>Chromosome-level genome of Tegillarca granosa.</title>
        <authorList>
            <person name="Kim J."/>
        </authorList>
    </citation>
    <scope>NUCLEOTIDE SEQUENCE [LARGE SCALE GENOMIC DNA]</scope>
    <source>
        <strain evidence="7">Teg-2019</strain>
        <tissue evidence="7">Adductor muscle</tissue>
    </source>
</reference>
<evidence type="ECO:0000256" key="1">
    <source>
        <dbReference type="ARBA" id="ARBA00022598"/>
    </source>
</evidence>
<evidence type="ECO:0000259" key="6">
    <source>
        <dbReference type="Pfam" id="PF00749"/>
    </source>
</evidence>
<evidence type="ECO:0000256" key="5">
    <source>
        <dbReference type="RuleBase" id="RU363037"/>
    </source>
</evidence>
<proteinExistence type="inferred from homology"/>
<evidence type="ECO:0000256" key="3">
    <source>
        <dbReference type="ARBA" id="ARBA00022840"/>
    </source>
</evidence>
<comment type="caution">
    <text evidence="7">The sequence shown here is derived from an EMBL/GenBank/DDBJ whole genome shotgun (WGS) entry which is preliminary data.</text>
</comment>
<keyword evidence="1 5" id="KW-0436">Ligase</keyword>
<keyword evidence="2 5" id="KW-0547">Nucleotide-binding</keyword>
<organism evidence="7 8">
    <name type="scientific">Tegillarca granosa</name>
    <name type="common">Malaysian cockle</name>
    <name type="synonym">Anadara granosa</name>
    <dbReference type="NCBI Taxonomy" id="220873"/>
    <lineage>
        <taxon>Eukaryota</taxon>
        <taxon>Metazoa</taxon>
        <taxon>Spiralia</taxon>
        <taxon>Lophotrochozoa</taxon>
        <taxon>Mollusca</taxon>
        <taxon>Bivalvia</taxon>
        <taxon>Autobranchia</taxon>
        <taxon>Pteriomorphia</taxon>
        <taxon>Arcoida</taxon>
        <taxon>Arcoidea</taxon>
        <taxon>Arcidae</taxon>
        <taxon>Tegillarca</taxon>
    </lineage>
</organism>
<comment type="similarity">
    <text evidence="5">Belongs to the class-I aminoacyl-tRNA synthetase family.</text>
</comment>
<evidence type="ECO:0000313" key="8">
    <source>
        <dbReference type="Proteomes" id="UP001217089"/>
    </source>
</evidence>
<feature type="domain" description="Glutamyl/glutaminyl-tRNA synthetase class Ib catalytic" evidence="6">
    <location>
        <begin position="63"/>
        <end position="123"/>
    </location>
</feature>
<evidence type="ECO:0000256" key="2">
    <source>
        <dbReference type="ARBA" id="ARBA00022741"/>
    </source>
</evidence>
<gene>
    <name evidence="7" type="ORF">KUTeg_018633</name>
</gene>
<dbReference type="SUPFAM" id="SSF52374">
    <property type="entry name" value="Nucleotidylyl transferase"/>
    <property type="match status" value="2"/>
</dbReference>
<name>A0ABQ9EKB7_TEGGR</name>
<dbReference type="PANTHER" id="PTHR43311">
    <property type="entry name" value="GLUTAMATE--TRNA LIGASE"/>
    <property type="match status" value="1"/>
</dbReference>
<dbReference type="InterPro" id="IPR049940">
    <property type="entry name" value="GluQ/Sye"/>
</dbReference>
<accession>A0ABQ9EKB7</accession>
<keyword evidence="5" id="KW-0648">Protein biosynthesis</keyword>
<evidence type="ECO:0000256" key="4">
    <source>
        <dbReference type="ARBA" id="ARBA00023146"/>
    </source>
</evidence>
<dbReference type="InterPro" id="IPR014729">
    <property type="entry name" value="Rossmann-like_a/b/a_fold"/>
</dbReference>
<dbReference type="InterPro" id="IPR020058">
    <property type="entry name" value="Glu/Gln-tRNA-synth_Ib_cat-dom"/>
</dbReference>
<dbReference type="EMBL" id="JARBDR010000904">
    <property type="protein sequence ID" value="KAJ8303840.1"/>
    <property type="molecule type" value="Genomic_DNA"/>
</dbReference>
<dbReference type="Proteomes" id="UP001217089">
    <property type="component" value="Unassembled WGS sequence"/>
</dbReference>
<sequence length="125" mass="14092">MVPSSIPSKTRLVPGAAEKISEVLHWAGIVPDEGPTEGGEYGPYVQSKRTEVYQKYVKLLVEILLKSDNFPTYHLCNVVDDHLMKISHVLRGEEWLSSLPKHILLFKAFGWEPPKYAHLPNILGT</sequence>
<dbReference type="PANTHER" id="PTHR43311:SF2">
    <property type="entry name" value="GLUTAMATE--TRNA LIGASE, MITOCHONDRIAL-RELATED"/>
    <property type="match status" value="1"/>
</dbReference>
<keyword evidence="3 5" id="KW-0067">ATP-binding</keyword>